<keyword evidence="2" id="KW-1185">Reference proteome</keyword>
<organism evidence="1 2">
    <name type="scientific">Coemansia furcata</name>
    <dbReference type="NCBI Taxonomy" id="417177"/>
    <lineage>
        <taxon>Eukaryota</taxon>
        <taxon>Fungi</taxon>
        <taxon>Fungi incertae sedis</taxon>
        <taxon>Zoopagomycota</taxon>
        <taxon>Kickxellomycotina</taxon>
        <taxon>Kickxellomycetes</taxon>
        <taxon>Kickxellales</taxon>
        <taxon>Kickxellaceae</taxon>
        <taxon>Coemansia</taxon>
    </lineage>
</organism>
<name>A0ACC1LKK4_9FUNG</name>
<dbReference type="Proteomes" id="UP001140096">
    <property type="component" value="Unassembled WGS sequence"/>
</dbReference>
<dbReference type="EMBL" id="JANBUP010000523">
    <property type="protein sequence ID" value="KAJ2811133.1"/>
    <property type="molecule type" value="Genomic_DNA"/>
</dbReference>
<evidence type="ECO:0000313" key="1">
    <source>
        <dbReference type="EMBL" id="KAJ2811133.1"/>
    </source>
</evidence>
<proteinExistence type="predicted"/>
<accession>A0ACC1LKK4</accession>
<gene>
    <name evidence="1" type="ORF">H4S07_002254</name>
</gene>
<evidence type="ECO:0000313" key="2">
    <source>
        <dbReference type="Proteomes" id="UP001140096"/>
    </source>
</evidence>
<reference evidence="1" key="1">
    <citation type="submission" date="2022-07" db="EMBL/GenBank/DDBJ databases">
        <title>Phylogenomic reconstructions and comparative analyses of Kickxellomycotina fungi.</title>
        <authorList>
            <person name="Reynolds N.K."/>
            <person name="Stajich J.E."/>
            <person name="Barry K."/>
            <person name="Grigoriev I.V."/>
            <person name="Crous P."/>
            <person name="Smith M.E."/>
        </authorList>
    </citation>
    <scope>NUCLEOTIDE SEQUENCE</scope>
    <source>
        <strain evidence="1">CBS 102833</strain>
    </source>
</reference>
<comment type="caution">
    <text evidence="1">The sequence shown here is derived from an EMBL/GenBank/DDBJ whole genome shotgun (WGS) entry which is preliminary data.</text>
</comment>
<protein>
    <submittedName>
        <fullName evidence="1">Uncharacterized protein</fullName>
    </submittedName>
</protein>
<sequence length="419" mass="45870">MIAILFILFLALCMCACHLGTYVSIVCFAAIAAVAWLETSLLPVPIVECRYNGNVGPDWHDIAESVASPLVEQMLWWVLPRSICIKRFRCRALLQEHTSVEHWASTDDNTLVKRLLRRVVPDYLAIFSSTKLHLYRTVYGDLVARQLRSKRLAEEAKRKAGNGKGCPAQRPKSHHKPSAPKPSYSQLQTKLGALLAEARKLPRIHRPDTDRLLKSLMADIGLSDPTSRPRPRAMHPVSYKVMRSSEALDIVNDKYFKTQYTGKRPRDQLVAFSKPGVDALPKALSAPVKNTKISMVPAAALDVAANSKRSKGYDSSSADIRHASEQPDTPSTPGTDTSVPEVSTATKDNIANSERTADRDKSSADDAHTPASLEMPSALGMDTTVPEVPAAANDVTANNKHTAVQKASGVNTSHSHTQQ</sequence>